<keyword evidence="1" id="KW-0732">Signal</keyword>
<dbReference type="PROSITE" id="PS51257">
    <property type="entry name" value="PROKAR_LIPOPROTEIN"/>
    <property type="match status" value="1"/>
</dbReference>
<protein>
    <recommendedName>
        <fullName evidence="4">Lipoprotein</fullName>
    </recommendedName>
</protein>
<accession>A0ABP7WRB5</accession>
<feature type="chain" id="PRO_5045745840" description="Lipoprotein" evidence="1">
    <location>
        <begin position="20"/>
        <end position="347"/>
    </location>
</feature>
<keyword evidence="3" id="KW-1185">Reference proteome</keyword>
<evidence type="ECO:0008006" key="4">
    <source>
        <dbReference type="Google" id="ProtNLM"/>
    </source>
</evidence>
<dbReference type="RefSeq" id="WP_344935060.1">
    <property type="nucleotide sequence ID" value="NZ_BAABDM010000003.1"/>
</dbReference>
<name>A0ABP7WRB5_9GAMM</name>
<feature type="signal peptide" evidence="1">
    <location>
        <begin position="1"/>
        <end position="19"/>
    </location>
</feature>
<sequence>MSKYFLLLFFMGISLVGCSGDPITSQAKADLEKYFVEEFSGYELGDFEMDLHETSAERGSTITTYKITGTAEISNDAVISITQADKYALVREAGKLQDVPFLGGFRYVTNGESIESEVRLDESAFDRSLESKSKIKNQEMEVVFLGSSREKELSNSFSKKLNELTPMIELLLKEETSRSEEIRLLNTKTYRGDELYKLQATQREARSKVGPAERELNKRISAEMNEELLPVETAKVDEINAVRKKGGLGWGERYKVEREIAAKYQPAIDEAKKKYSAMFEEQRKSIPEVAAYEAAGAQVQAYIDGVNAKVAELEKHQDVESQKRYDLQDSKRQTESWLYYVEEANKG</sequence>
<evidence type="ECO:0000313" key="3">
    <source>
        <dbReference type="Proteomes" id="UP001500392"/>
    </source>
</evidence>
<evidence type="ECO:0000256" key="1">
    <source>
        <dbReference type="SAM" id="SignalP"/>
    </source>
</evidence>
<dbReference type="Proteomes" id="UP001500392">
    <property type="component" value="Unassembled WGS sequence"/>
</dbReference>
<evidence type="ECO:0000313" key="2">
    <source>
        <dbReference type="EMBL" id="GAA4094903.1"/>
    </source>
</evidence>
<dbReference type="EMBL" id="BAABDM010000003">
    <property type="protein sequence ID" value="GAA4094903.1"/>
    <property type="molecule type" value="Genomic_DNA"/>
</dbReference>
<reference evidence="3" key="1">
    <citation type="journal article" date="2019" name="Int. J. Syst. Evol. Microbiol.">
        <title>The Global Catalogue of Microorganisms (GCM) 10K type strain sequencing project: providing services to taxonomists for standard genome sequencing and annotation.</title>
        <authorList>
            <consortium name="The Broad Institute Genomics Platform"/>
            <consortium name="The Broad Institute Genome Sequencing Center for Infectious Disease"/>
            <person name="Wu L."/>
            <person name="Ma J."/>
        </authorList>
    </citation>
    <scope>NUCLEOTIDE SEQUENCE [LARGE SCALE GENOMIC DNA]</scope>
    <source>
        <strain evidence="3">JCM 17304</strain>
    </source>
</reference>
<comment type="caution">
    <text evidence="2">The sequence shown here is derived from an EMBL/GenBank/DDBJ whole genome shotgun (WGS) entry which is preliminary data.</text>
</comment>
<gene>
    <name evidence="2" type="ORF">GCM10022414_18710</name>
</gene>
<proteinExistence type="predicted"/>
<organism evidence="2 3">
    <name type="scientific">Zhongshania borealis</name>
    <dbReference type="NCBI Taxonomy" id="889488"/>
    <lineage>
        <taxon>Bacteria</taxon>
        <taxon>Pseudomonadati</taxon>
        <taxon>Pseudomonadota</taxon>
        <taxon>Gammaproteobacteria</taxon>
        <taxon>Cellvibrionales</taxon>
        <taxon>Spongiibacteraceae</taxon>
        <taxon>Zhongshania</taxon>
    </lineage>
</organism>